<proteinExistence type="predicted"/>
<feature type="domain" description="HMA" evidence="2">
    <location>
        <begin position="6"/>
        <end position="74"/>
    </location>
</feature>
<evidence type="ECO:0000313" key="4">
    <source>
        <dbReference type="Proteomes" id="UP000186785"/>
    </source>
</evidence>
<dbReference type="Proteomes" id="UP000186785">
    <property type="component" value="Unassembled WGS sequence"/>
</dbReference>
<keyword evidence="4" id="KW-1185">Reference proteome</keyword>
<sequence>MADFDRTVELDVTGMTCSHCVAHVREELAEIPGVANVDVILRKETPSLVTVVITEPVSDDLLKAAVDEAGYEVAAIRRDA</sequence>
<dbReference type="Gene3D" id="3.30.70.100">
    <property type="match status" value="1"/>
</dbReference>
<keyword evidence="1" id="KW-0479">Metal-binding</keyword>
<dbReference type="SUPFAM" id="SSF55008">
    <property type="entry name" value="HMA, heavy metal-associated domain"/>
    <property type="match status" value="1"/>
</dbReference>
<evidence type="ECO:0000256" key="1">
    <source>
        <dbReference type="ARBA" id="ARBA00022723"/>
    </source>
</evidence>
<evidence type="ECO:0000313" key="3">
    <source>
        <dbReference type="EMBL" id="OKL46652.1"/>
    </source>
</evidence>
<evidence type="ECO:0000259" key="2">
    <source>
        <dbReference type="PROSITE" id="PS50846"/>
    </source>
</evidence>
<dbReference type="PROSITE" id="PS50846">
    <property type="entry name" value="HMA_2"/>
    <property type="match status" value="1"/>
</dbReference>
<dbReference type="RefSeq" id="WP_073709674.1">
    <property type="nucleotide sequence ID" value="NZ_MQSV01000005.1"/>
</dbReference>
<dbReference type="InterPro" id="IPR036163">
    <property type="entry name" value="HMA_dom_sf"/>
</dbReference>
<dbReference type="AlphaFoldDB" id="A0A1Q5PKD7"/>
<dbReference type="OrthoDB" id="9813965at2"/>
<name>A0A1Q5PKD7_9ACTO</name>
<dbReference type="CDD" id="cd00371">
    <property type="entry name" value="HMA"/>
    <property type="match status" value="1"/>
</dbReference>
<dbReference type="Pfam" id="PF00403">
    <property type="entry name" value="HMA"/>
    <property type="match status" value="1"/>
</dbReference>
<organism evidence="3 4">
    <name type="scientific">Boudabousia liubingyangii</name>
    <dbReference type="NCBI Taxonomy" id="1921764"/>
    <lineage>
        <taxon>Bacteria</taxon>
        <taxon>Bacillati</taxon>
        <taxon>Actinomycetota</taxon>
        <taxon>Actinomycetes</taxon>
        <taxon>Actinomycetales</taxon>
        <taxon>Actinomycetaceae</taxon>
        <taxon>Boudabousia</taxon>
    </lineage>
</organism>
<gene>
    <name evidence="3" type="ORF">BSR29_07500</name>
</gene>
<dbReference type="InterPro" id="IPR017969">
    <property type="entry name" value="Heavy-metal-associated_CS"/>
</dbReference>
<protein>
    <submittedName>
        <fullName evidence="3">Heavy metal transporter</fullName>
    </submittedName>
</protein>
<dbReference type="PROSITE" id="PS01047">
    <property type="entry name" value="HMA_1"/>
    <property type="match status" value="1"/>
</dbReference>
<dbReference type="InterPro" id="IPR006121">
    <property type="entry name" value="HMA_dom"/>
</dbReference>
<dbReference type="GO" id="GO:0046872">
    <property type="term" value="F:metal ion binding"/>
    <property type="evidence" value="ECO:0007669"/>
    <property type="project" value="UniProtKB-KW"/>
</dbReference>
<accession>A0A1Q5PKD7</accession>
<dbReference type="STRING" id="1921764.BSR28_04770"/>
<dbReference type="EMBL" id="MQSV01000005">
    <property type="protein sequence ID" value="OKL46652.1"/>
    <property type="molecule type" value="Genomic_DNA"/>
</dbReference>
<comment type="caution">
    <text evidence="3">The sequence shown here is derived from an EMBL/GenBank/DDBJ whole genome shotgun (WGS) entry which is preliminary data.</text>
</comment>
<reference evidence="3 4" key="1">
    <citation type="submission" date="2016-11" db="EMBL/GenBank/DDBJ databases">
        <title>Actinomyces gypaetusis sp. nov. isolated from the vulture Gypaetus barbatus in Qinghai Tibet Plateau China.</title>
        <authorList>
            <person name="Meng X."/>
        </authorList>
    </citation>
    <scope>NUCLEOTIDE SEQUENCE [LARGE SCALE GENOMIC DNA]</scope>
    <source>
        <strain evidence="3 4">VUL4_2</strain>
    </source>
</reference>